<feature type="binding site" evidence="8">
    <location>
        <begin position="27"/>
        <end position="35"/>
    </location>
    <ligand>
        <name>ATP</name>
        <dbReference type="ChEBI" id="CHEBI:30616"/>
    </ligand>
</feature>
<organism evidence="10 11">
    <name type="scientific">Pandoraea bronchicola</name>
    <dbReference type="NCBI Taxonomy" id="2508287"/>
    <lineage>
        <taxon>Bacteria</taxon>
        <taxon>Pseudomonadati</taxon>
        <taxon>Pseudomonadota</taxon>
        <taxon>Betaproteobacteria</taxon>
        <taxon>Burkholderiales</taxon>
        <taxon>Burkholderiaceae</taxon>
        <taxon>Pandoraea</taxon>
    </lineage>
</organism>
<evidence type="ECO:0000313" key="10">
    <source>
        <dbReference type="EMBL" id="VVE88089.1"/>
    </source>
</evidence>
<dbReference type="PANTHER" id="PTHR21299:SF2">
    <property type="entry name" value="CYTIDYLATE KINASE"/>
    <property type="match status" value="1"/>
</dbReference>
<proteinExistence type="inferred from homology"/>
<dbReference type="Pfam" id="PF02224">
    <property type="entry name" value="Cytidylate_kin"/>
    <property type="match status" value="1"/>
</dbReference>
<evidence type="ECO:0000256" key="2">
    <source>
        <dbReference type="ARBA" id="ARBA00022679"/>
    </source>
</evidence>
<dbReference type="Gene3D" id="3.40.50.300">
    <property type="entry name" value="P-loop containing nucleotide triphosphate hydrolases"/>
    <property type="match status" value="1"/>
</dbReference>
<evidence type="ECO:0000256" key="5">
    <source>
        <dbReference type="ARBA" id="ARBA00022840"/>
    </source>
</evidence>
<dbReference type="GO" id="GO:0015949">
    <property type="term" value="P:nucleobase-containing small molecule interconversion"/>
    <property type="evidence" value="ECO:0007669"/>
    <property type="project" value="TreeGrafter"/>
</dbReference>
<evidence type="ECO:0000256" key="1">
    <source>
        <dbReference type="ARBA" id="ARBA00009427"/>
    </source>
</evidence>
<dbReference type="EC" id="2.7.4.25" evidence="8"/>
<comment type="catalytic activity">
    <reaction evidence="7 8">
        <text>CMP + ATP = CDP + ADP</text>
        <dbReference type="Rhea" id="RHEA:11600"/>
        <dbReference type="ChEBI" id="CHEBI:30616"/>
        <dbReference type="ChEBI" id="CHEBI:58069"/>
        <dbReference type="ChEBI" id="CHEBI:60377"/>
        <dbReference type="ChEBI" id="CHEBI:456216"/>
        <dbReference type="EC" id="2.7.4.25"/>
    </reaction>
</comment>
<dbReference type="NCBIfam" id="TIGR00017">
    <property type="entry name" value="cmk"/>
    <property type="match status" value="1"/>
</dbReference>
<dbReference type="GO" id="GO:0036430">
    <property type="term" value="F:CMP kinase activity"/>
    <property type="evidence" value="ECO:0007669"/>
    <property type="project" value="RHEA"/>
</dbReference>
<comment type="subcellular location">
    <subcellularLocation>
        <location evidence="8">Cytoplasm</location>
    </subcellularLocation>
</comment>
<evidence type="ECO:0000259" key="9">
    <source>
        <dbReference type="Pfam" id="PF02224"/>
    </source>
</evidence>
<evidence type="ECO:0000256" key="3">
    <source>
        <dbReference type="ARBA" id="ARBA00022741"/>
    </source>
</evidence>
<evidence type="ECO:0000256" key="7">
    <source>
        <dbReference type="ARBA" id="ARBA00048478"/>
    </source>
</evidence>
<keyword evidence="3 8" id="KW-0547">Nucleotide-binding</keyword>
<sequence length="240" mass="25987">MCEIDRDEGMPDLTVVDDSIPVITVDGPTASGKGTVAHRVADALGFHYLDSGALYRLTALASARHGIDPDDVGALAVLAETLDVRFRYERIWLAGEDVTDAIRAEAIGNRASSIAVHKAVRQALMALQRGFKTAPGLVADGRDMGTVIFPEAELKVFLTASPQARAERRYKQLIEKGFSANIDSLMLDLEARDARDRTRAEAPLRPAEGARVLDTSGLTVDQTVAQVLEWFAQVQYPQGA</sequence>
<keyword evidence="5 8" id="KW-0067">ATP-binding</keyword>
<dbReference type="EMBL" id="CABPST010000004">
    <property type="protein sequence ID" value="VVE88089.1"/>
    <property type="molecule type" value="Genomic_DNA"/>
</dbReference>
<keyword evidence="2 8" id="KW-0808">Transferase</keyword>
<evidence type="ECO:0000313" key="11">
    <source>
        <dbReference type="Proteomes" id="UP000382040"/>
    </source>
</evidence>
<dbReference type="GO" id="GO:0006220">
    <property type="term" value="P:pyrimidine nucleotide metabolic process"/>
    <property type="evidence" value="ECO:0007669"/>
    <property type="project" value="UniProtKB-UniRule"/>
</dbReference>
<dbReference type="Proteomes" id="UP000382040">
    <property type="component" value="Unassembled WGS sequence"/>
</dbReference>
<gene>
    <name evidence="8 10" type="primary">cmk</name>
    <name evidence="10" type="ORF">PBR20603_02037</name>
</gene>
<name>A0A5E5BQE5_9BURK</name>
<evidence type="ECO:0000256" key="8">
    <source>
        <dbReference type="HAMAP-Rule" id="MF_00238"/>
    </source>
</evidence>
<protein>
    <recommendedName>
        <fullName evidence="8">Cytidylate kinase</fullName>
        <shortName evidence="8">CK</shortName>
        <ecNumber evidence="8">2.7.4.25</ecNumber>
    </recommendedName>
    <alternativeName>
        <fullName evidence="8">Cytidine monophosphate kinase</fullName>
        <shortName evidence="8">CMP kinase</shortName>
    </alternativeName>
</protein>
<dbReference type="AlphaFoldDB" id="A0A5E5BQE5"/>
<evidence type="ECO:0000256" key="6">
    <source>
        <dbReference type="ARBA" id="ARBA00047615"/>
    </source>
</evidence>
<dbReference type="GO" id="GO:0036431">
    <property type="term" value="F:dCMP kinase activity"/>
    <property type="evidence" value="ECO:0007669"/>
    <property type="project" value="InterPro"/>
</dbReference>
<dbReference type="SUPFAM" id="SSF52540">
    <property type="entry name" value="P-loop containing nucleoside triphosphate hydrolases"/>
    <property type="match status" value="1"/>
</dbReference>
<dbReference type="InterPro" id="IPR011994">
    <property type="entry name" value="Cytidylate_kinase_dom"/>
</dbReference>
<feature type="domain" description="Cytidylate kinase" evidence="9">
    <location>
        <begin position="23"/>
        <end position="231"/>
    </location>
</feature>
<dbReference type="PANTHER" id="PTHR21299">
    <property type="entry name" value="CYTIDYLATE KINASE/PANTOATE-BETA-ALANINE LIGASE"/>
    <property type="match status" value="1"/>
</dbReference>
<dbReference type="HAMAP" id="MF_00238">
    <property type="entry name" value="Cytidyl_kinase_type1"/>
    <property type="match status" value="1"/>
</dbReference>
<keyword evidence="11" id="KW-1185">Reference proteome</keyword>
<dbReference type="InterPro" id="IPR003136">
    <property type="entry name" value="Cytidylate_kin"/>
</dbReference>
<comment type="similarity">
    <text evidence="1 8">Belongs to the cytidylate kinase family. Type 1 subfamily.</text>
</comment>
<dbReference type="CDD" id="cd02020">
    <property type="entry name" value="CMPK"/>
    <property type="match status" value="1"/>
</dbReference>
<dbReference type="GO" id="GO:0005524">
    <property type="term" value="F:ATP binding"/>
    <property type="evidence" value="ECO:0007669"/>
    <property type="project" value="UniProtKB-UniRule"/>
</dbReference>
<keyword evidence="4 8" id="KW-0418">Kinase</keyword>
<dbReference type="InterPro" id="IPR027417">
    <property type="entry name" value="P-loop_NTPase"/>
</dbReference>
<reference evidence="10 11" key="1">
    <citation type="submission" date="2019-08" db="EMBL/GenBank/DDBJ databases">
        <authorList>
            <person name="Peeters C."/>
        </authorList>
    </citation>
    <scope>NUCLEOTIDE SEQUENCE [LARGE SCALE GENOMIC DNA]</scope>
    <source>
        <strain evidence="10 11">LMG 20603</strain>
    </source>
</reference>
<evidence type="ECO:0000256" key="4">
    <source>
        <dbReference type="ARBA" id="ARBA00022777"/>
    </source>
</evidence>
<dbReference type="GO" id="GO:0005829">
    <property type="term" value="C:cytosol"/>
    <property type="evidence" value="ECO:0007669"/>
    <property type="project" value="TreeGrafter"/>
</dbReference>
<comment type="catalytic activity">
    <reaction evidence="6 8">
        <text>dCMP + ATP = dCDP + ADP</text>
        <dbReference type="Rhea" id="RHEA:25094"/>
        <dbReference type="ChEBI" id="CHEBI:30616"/>
        <dbReference type="ChEBI" id="CHEBI:57566"/>
        <dbReference type="ChEBI" id="CHEBI:58593"/>
        <dbReference type="ChEBI" id="CHEBI:456216"/>
        <dbReference type="EC" id="2.7.4.25"/>
    </reaction>
</comment>
<accession>A0A5E5BQE5</accession>
<keyword evidence="8" id="KW-0963">Cytoplasm</keyword>